<dbReference type="Proteomes" id="UP000649617">
    <property type="component" value="Unassembled WGS sequence"/>
</dbReference>
<feature type="region of interest" description="Disordered" evidence="1">
    <location>
        <begin position="14"/>
        <end position="56"/>
    </location>
</feature>
<keyword evidence="3" id="KW-1185">Reference proteome</keyword>
<evidence type="ECO:0000313" key="3">
    <source>
        <dbReference type="Proteomes" id="UP000649617"/>
    </source>
</evidence>
<gene>
    <name evidence="2" type="ORF">SPIL2461_LOCUS19240</name>
</gene>
<dbReference type="AlphaFoldDB" id="A0A812WSZ0"/>
<organism evidence="2 3">
    <name type="scientific">Symbiodinium pilosum</name>
    <name type="common">Dinoflagellate</name>
    <dbReference type="NCBI Taxonomy" id="2952"/>
    <lineage>
        <taxon>Eukaryota</taxon>
        <taxon>Sar</taxon>
        <taxon>Alveolata</taxon>
        <taxon>Dinophyceae</taxon>
        <taxon>Suessiales</taxon>
        <taxon>Symbiodiniaceae</taxon>
        <taxon>Symbiodinium</taxon>
    </lineage>
</organism>
<dbReference type="EMBL" id="CAJNIZ010044400">
    <property type="protein sequence ID" value="CAE7687523.1"/>
    <property type="molecule type" value="Genomic_DNA"/>
</dbReference>
<accession>A0A812WSZ0</accession>
<reference evidence="2" key="1">
    <citation type="submission" date="2021-02" db="EMBL/GenBank/DDBJ databases">
        <authorList>
            <person name="Dougan E. K."/>
            <person name="Rhodes N."/>
            <person name="Thang M."/>
            <person name="Chan C."/>
        </authorList>
    </citation>
    <scope>NUCLEOTIDE SEQUENCE</scope>
</reference>
<name>A0A812WSZ0_SYMPI</name>
<evidence type="ECO:0000256" key="1">
    <source>
        <dbReference type="SAM" id="MobiDB-lite"/>
    </source>
</evidence>
<proteinExistence type="predicted"/>
<sequence>MGFLLPVLWHQEDRDGKELPGDNASTARYPGCFSARGTRSSGSGDDRGHQGDAKQALPFSDLLTSALAEVARAAAARRETRAMTCRKAPCQRLELEVDAKLKRRRLDEKPCEDVLNEGSPERC</sequence>
<comment type="caution">
    <text evidence="2">The sequence shown here is derived from an EMBL/GenBank/DDBJ whole genome shotgun (WGS) entry which is preliminary data.</text>
</comment>
<protein>
    <submittedName>
        <fullName evidence="2">Uncharacterized protein</fullName>
    </submittedName>
</protein>
<evidence type="ECO:0000313" key="2">
    <source>
        <dbReference type="EMBL" id="CAE7687523.1"/>
    </source>
</evidence>